<name>A0ABU5RRS1_9CYAN</name>
<sequence length="146" mass="15288">MEAPAGLPRLQRRQAWLKVEQRFPFPAMARGFRLSDGRLGGTLLAGPLLSASLLAGVLAGALAAVVALPAGPARAGSVTAESIFDRQATRQQARSQVPKGATVTRTVCEDLEVGLDNTRYRCTVYYTMTPSPAATPATTAPAPGQP</sequence>
<dbReference type="EMBL" id="JAYGHX010000002">
    <property type="protein sequence ID" value="MEA5390482.1"/>
    <property type="molecule type" value="Genomic_DNA"/>
</dbReference>
<dbReference type="Proteomes" id="UP001304461">
    <property type="component" value="Unassembled WGS sequence"/>
</dbReference>
<comment type="caution">
    <text evidence="1">The sequence shown here is derived from an EMBL/GenBank/DDBJ whole genome shotgun (WGS) entry which is preliminary data.</text>
</comment>
<accession>A0ABU5RRS1</accession>
<dbReference type="RefSeq" id="WP_323304581.1">
    <property type="nucleotide sequence ID" value="NZ_JAYGHX010000002.1"/>
</dbReference>
<evidence type="ECO:0000313" key="2">
    <source>
        <dbReference type="Proteomes" id="UP001304461"/>
    </source>
</evidence>
<evidence type="ECO:0000313" key="1">
    <source>
        <dbReference type="EMBL" id="MEA5390482.1"/>
    </source>
</evidence>
<organism evidence="1 2">
    <name type="scientific">Cyanobium gracile UHCC 0139</name>
    <dbReference type="NCBI Taxonomy" id="3110308"/>
    <lineage>
        <taxon>Bacteria</taxon>
        <taxon>Bacillati</taxon>
        <taxon>Cyanobacteriota</taxon>
        <taxon>Cyanophyceae</taxon>
        <taxon>Synechococcales</taxon>
        <taxon>Prochlorococcaceae</taxon>
        <taxon>Cyanobium</taxon>
    </lineage>
</organism>
<gene>
    <name evidence="1" type="ORF">VB738_04315</name>
</gene>
<keyword evidence="2" id="KW-1185">Reference proteome</keyword>
<proteinExistence type="predicted"/>
<evidence type="ECO:0008006" key="3">
    <source>
        <dbReference type="Google" id="ProtNLM"/>
    </source>
</evidence>
<reference evidence="1 2" key="1">
    <citation type="submission" date="2023-12" db="EMBL/GenBank/DDBJ databases">
        <title>Baltic Sea Cyanobacteria.</title>
        <authorList>
            <person name="Delbaje E."/>
            <person name="Fewer D.P."/>
            <person name="Shishido T.K."/>
        </authorList>
    </citation>
    <scope>NUCLEOTIDE SEQUENCE [LARGE SCALE GENOMIC DNA]</scope>
    <source>
        <strain evidence="1 2">UHCC 0139</strain>
    </source>
</reference>
<protein>
    <recommendedName>
        <fullName evidence="3">DUF3172 domain-containing protein</fullName>
    </recommendedName>
</protein>